<evidence type="ECO:0000256" key="1">
    <source>
        <dbReference type="ARBA" id="ARBA00004370"/>
    </source>
</evidence>
<dbReference type="PANTHER" id="PTHR35851">
    <property type="entry name" value="CELL DIVISION PROTEIN FTSQ"/>
    <property type="match status" value="1"/>
</dbReference>
<dbReference type="InterPro" id="IPR045335">
    <property type="entry name" value="FtsQ_C_sf"/>
</dbReference>
<dbReference type="GO" id="GO:0043093">
    <property type="term" value="P:FtsZ-dependent cytokinesis"/>
    <property type="evidence" value="ECO:0007669"/>
    <property type="project" value="UniProtKB-UniRule"/>
</dbReference>
<evidence type="ECO:0000256" key="3">
    <source>
        <dbReference type="ARBA" id="ARBA00022519"/>
    </source>
</evidence>
<comment type="caution">
    <text evidence="12">The sequence shown here is derived from an EMBL/GenBank/DDBJ whole genome shotgun (WGS) entry which is preliminary data.</text>
</comment>
<dbReference type="InterPro" id="IPR005548">
    <property type="entry name" value="Cell_div_FtsQ/DivIB_C"/>
</dbReference>
<feature type="domain" description="POTRA" evidence="11">
    <location>
        <begin position="66"/>
        <end position="134"/>
    </location>
</feature>
<proteinExistence type="inferred from homology"/>
<evidence type="ECO:0000259" key="11">
    <source>
        <dbReference type="PROSITE" id="PS51779"/>
    </source>
</evidence>
<evidence type="ECO:0000256" key="4">
    <source>
        <dbReference type="ARBA" id="ARBA00022618"/>
    </source>
</evidence>
<keyword evidence="3 9" id="KW-0997">Cell inner membrane</keyword>
<dbReference type="InterPro" id="IPR034746">
    <property type="entry name" value="POTRA"/>
</dbReference>
<dbReference type="PROSITE" id="PS51779">
    <property type="entry name" value="POTRA"/>
    <property type="match status" value="1"/>
</dbReference>
<evidence type="ECO:0000256" key="5">
    <source>
        <dbReference type="ARBA" id="ARBA00022692"/>
    </source>
</evidence>
<evidence type="ECO:0000256" key="2">
    <source>
        <dbReference type="ARBA" id="ARBA00022475"/>
    </source>
</evidence>
<dbReference type="GO" id="GO:0032153">
    <property type="term" value="C:cell division site"/>
    <property type="evidence" value="ECO:0007669"/>
    <property type="project" value="UniProtKB-UniRule"/>
</dbReference>
<keyword evidence="7 9" id="KW-0472">Membrane</keyword>
<comment type="function">
    <text evidence="9">Essential cell division protein.</text>
</comment>
<dbReference type="InterPro" id="IPR026579">
    <property type="entry name" value="FtsQ"/>
</dbReference>
<evidence type="ECO:0000256" key="8">
    <source>
        <dbReference type="ARBA" id="ARBA00023306"/>
    </source>
</evidence>
<protein>
    <recommendedName>
        <fullName evidence="9">Cell division protein FtsQ</fullName>
    </recommendedName>
</protein>
<dbReference type="EMBL" id="JAFVMH010000010">
    <property type="protein sequence ID" value="MBO1326421.1"/>
    <property type="molecule type" value="Genomic_DNA"/>
</dbReference>
<dbReference type="RefSeq" id="WP_207847110.1">
    <property type="nucleotide sequence ID" value="NZ_JAFVMH010000010.1"/>
</dbReference>
<dbReference type="Gene3D" id="3.10.20.310">
    <property type="entry name" value="membrane protein fhac"/>
    <property type="match status" value="1"/>
</dbReference>
<dbReference type="Gene3D" id="3.40.50.11690">
    <property type="entry name" value="Cell division protein FtsQ/DivIB"/>
    <property type="match status" value="1"/>
</dbReference>
<dbReference type="Proteomes" id="UP000664073">
    <property type="component" value="Unassembled WGS sequence"/>
</dbReference>
<keyword evidence="6 9" id="KW-1133">Transmembrane helix</keyword>
<keyword evidence="4 9" id="KW-0132">Cell division</keyword>
<dbReference type="AlphaFoldDB" id="A0A939HPN8"/>
<keyword evidence="13" id="KW-1185">Reference proteome</keyword>
<feature type="compositionally biased region" description="Low complexity" evidence="10">
    <location>
        <begin position="291"/>
        <end position="327"/>
    </location>
</feature>
<evidence type="ECO:0000256" key="9">
    <source>
        <dbReference type="HAMAP-Rule" id="MF_00911"/>
    </source>
</evidence>
<sequence length="339" mass="36329">MRPLTPPDRPSRLKLFLKRQKQLVRPLAGVLVLAALGGAAYRALQLPSMQARLAPLQTRLLGANALRVTAINIEGAQLTDEAAIRRALAISVGDPVLSFSVSGARDRLNALPFIDHVTVARHLSGEIDVSIVERPPYAVWQHQGHFTLIDRQGQPVPDQGANGKDAQAFTKLPLVVGEGANETATALIETVALEPELKARVTAAVRVSNRRWNLTLRDGTTILLPEGEETAAIHRLAQLNTTTQLLDRPVAFIDMRLPDRLTIRERPAPANDAQPGKDTQAEADMQAGAETTHPAADTPPGTPAARHPVAAPMGEGPAHAAHAPAKAVQKKAPEDTQNE</sequence>
<evidence type="ECO:0000256" key="10">
    <source>
        <dbReference type="SAM" id="MobiDB-lite"/>
    </source>
</evidence>
<dbReference type="GO" id="GO:0090529">
    <property type="term" value="P:cell septum assembly"/>
    <property type="evidence" value="ECO:0007669"/>
    <property type="project" value="InterPro"/>
</dbReference>
<gene>
    <name evidence="9" type="primary">ftsQ</name>
    <name evidence="12" type="ORF">J2D77_14810</name>
</gene>
<dbReference type="InterPro" id="IPR013685">
    <property type="entry name" value="POTRA_FtsQ_type"/>
</dbReference>
<name>A0A939HPN8_9PROT</name>
<evidence type="ECO:0000313" key="12">
    <source>
        <dbReference type="EMBL" id="MBO1326421.1"/>
    </source>
</evidence>
<evidence type="ECO:0000256" key="7">
    <source>
        <dbReference type="ARBA" id="ARBA00023136"/>
    </source>
</evidence>
<evidence type="ECO:0000313" key="13">
    <source>
        <dbReference type="Proteomes" id="UP000664073"/>
    </source>
</evidence>
<dbReference type="Pfam" id="PF08478">
    <property type="entry name" value="POTRA_1"/>
    <property type="match status" value="1"/>
</dbReference>
<keyword evidence="8 9" id="KW-0131">Cell cycle</keyword>
<keyword evidence="2 9" id="KW-1003">Cell membrane</keyword>
<dbReference type="Pfam" id="PF03799">
    <property type="entry name" value="FtsQ_DivIB_C"/>
    <property type="match status" value="1"/>
</dbReference>
<comment type="subcellular location">
    <subcellularLocation>
        <location evidence="9">Cell inner membrane</location>
        <topology evidence="9">Single-pass type II membrane protein</topology>
    </subcellularLocation>
    <subcellularLocation>
        <location evidence="1">Membrane</location>
    </subcellularLocation>
    <text evidence="9">Localizes to the division septum.</text>
</comment>
<dbReference type="GO" id="GO:0005886">
    <property type="term" value="C:plasma membrane"/>
    <property type="evidence" value="ECO:0007669"/>
    <property type="project" value="UniProtKB-SubCell"/>
</dbReference>
<feature type="region of interest" description="Disordered" evidence="10">
    <location>
        <begin position="263"/>
        <end position="339"/>
    </location>
</feature>
<organism evidence="12 13">
    <name type="scientific">Acetobacter garciniae</name>
    <dbReference type="NCBI Taxonomy" id="2817435"/>
    <lineage>
        <taxon>Bacteria</taxon>
        <taxon>Pseudomonadati</taxon>
        <taxon>Pseudomonadota</taxon>
        <taxon>Alphaproteobacteria</taxon>
        <taxon>Acetobacterales</taxon>
        <taxon>Acetobacteraceae</taxon>
        <taxon>Acetobacter</taxon>
    </lineage>
</organism>
<accession>A0A939HPN8</accession>
<comment type="similarity">
    <text evidence="9">Belongs to the FtsQ/DivIB family. FtsQ subfamily.</text>
</comment>
<dbReference type="HAMAP" id="MF_00911">
    <property type="entry name" value="FtsQ_subfam"/>
    <property type="match status" value="1"/>
</dbReference>
<keyword evidence="5 9" id="KW-0812">Transmembrane</keyword>
<evidence type="ECO:0000256" key="6">
    <source>
        <dbReference type="ARBA" id="ARBA00022989"/>
    </source>
</evidence>
<dbReference type="PANTHER" id="PTHR35851:SF1">
    <property type="entry name" value="CELL DIVISION PROTEIN FTSQ"/>
    <property type="match status" value="1"/>
</dbReference>
<reference evidence="12" key="1">
    <citation type="submission" date="2021-03" db="EMBL/GenBank/DDBJ databases">
        <title>The complete genome sequence of Acetobacter sp. TBRC 12339.</title>
        <authorList>
            <person name="Charoenyingcharoen P."/>
            <person name="Yukphan P."/>
        </authorList>
    </citation>
    <scope>NUCLEOTIDE SEQUENCE</scope>
    <source>
        <strain evidence="12">TBRC 12339</strain>
    </source>
</reference>